<feature type="signal peptide" evidence="1">
    <location>
        <begin position="1"/>
        <end position="18"/>
    </location>
</feature>
<dbReference type="AlphaFoldDB" id="A0A420S182"/>
<dbReference type="VEuPathDB" id="FungiDB:FOXG_10760"/>
<evidence type="ECO:0000313" key="3">
    <source>
        <dbReference type="Proteomes" id="UP000285860"/>
    </source>
</evidence>
<dbReference type="EMBL" id="MRCY01000004">
    <property type="protein sequence ID" value="RKL23044.1"/>
    <property type="molecule type" value="Genomic_DNA"/>
</dbReference>
<comment type="caution">
    <text evidence="2">The sequence shown here is derived from an EMBL/GenBank/DDBJ whole genome shotgun (WGS) entry which is preliminary data.</text>
</comment>
<name>A0A420S182_FUSOX</name>
<evidence type="ECO:0008006" key="4">
    <source>
        <dbReference type="Google" id="ProtNLM"/>
    </source>
</evidence>
<keyword evidence="1" id="KW-0732">Signal</keyword>
<sequence length="331" mass="36641">MRLSSFLLAAGLSSSALAVDASLDPWEIDPSCNGFENDIKDALTQSIDLAEAARTSLEFLLAKMPDRNSDPDGAVKWARISSAANSIFGLMPNYKGHNAETQKYIEDLRGFSPILSQKPNAKPMIVCGDAVFKWYDVDDEPEPGVGKVRDQPAVSGYIQNGGTIAGAFYHANRWDFRKTKAASVGHCIGNREALISSRDDLLIICPKMTSDAGKARITPRQYKTSAAQGDHIMTNWVSNPTQLYHELMHWFGGVQGNNLKHNGLRWIMNLARTYKDKNGNTSQWSGPKLATKNADSLALFSFMMYLDQFDWSKNGVAEDFTRLKNKLGLKP</sequence>
<dbReference type="VEuPathDB" id="FungiDB:FOZG_10272"/>
<protein>
    <recommendedName>
        <fullName evidence="4">Lysine-specific metallo-endopeptidase domain-containing protein</fullName>
    </recommendedName>
</protein>
<dbReference type="VEuPathDB" id="FungiDB:FOIG_09108"/>
<dbReference type="VEuPathDB" id="FungiDB:FOC1_g10009814"/>
<organism evidence="2 3">
    <name type="scientific">Fusarium oxysporum</name>
    <name type="common">Fusarium vascular wilt</name>
    <dbReference type="NCBI Taxonomy" id="5507"/>
    <lineage>
        <taxon>Eukaryota</taxon>
        <taxon>Fungi</taxon>
        <taxon>Dikarya</taxon>
        <taxon>Ascomycota</taxon>
        <taxon>Pezizomycotina</taxon>
        <taxon>Sordariomycetes</taxon>
        <taxon>Hypocreomycetidae</taxon>
        <taxon>Hypocreales</taxon>
        <taxon>Nectriaceae</taxon>
        <taxon>Fusarium</taxon>
        <taxon>Fusarium oxysporum species complex</taxon>
    </lineage>
</organism>
<dbReference type="VEuPathDB" id="FungiDB:FOC4_g10008889"/>
<dbReference type="Proteomes" id="UP000285860">
    <property type="component" value="Unassembled WGS sequence"/>
</dbReference>
<reference evidence="2 3" key="1">
    <citation type="journal article" date="2018" name="Sci. Rep.">
        <title>Characterisation of pathogen-specific regions and novel effector candidates in Fusarium oxysporum f. sp. cepae.</title>
        <authorList>
            <person name="Armitage A.D."/>
            <person name="Taylor A."/>
            <person name="Sobczyk M.K."/>
            <person name="Baxter L."/>
            <person name="Greenfield B.P."/>
            <person name="Bates H.J."/>
            <person name="Wilson F."/>
            <person name="Jackson A.C."/>
            <person name="Ott S."/>
            <person name="Harrison R.J."/>
            <person name="Clarkson J.P."/>
        </authorList>
    </citation>
    <scope>NUCLEOTIDE SEQUENCE [LARGE SCALE GENOMIC DNA]</scope>
    <source>
        <strain evidence="2 3">Fo_A28</strain>
    </source>
</reference>
<dbReference type="VEuPathDB" id="FungiDB:FOMG_07563"/>
<proteinExistence type="predicted"/>
<feature type="chain" id="PRO_5019428278" description="Lysine-specific metallo-endopeptidase domain-containing protein" evidence="1">
    <location>
        <begin position="19"/>
        <end position="331"/>
    </location>
</feature>
<evidence type="ECO:0000313" key="2">
    <source>
        <dbReference type="EMBL" id="RKL23044.1"/>
    </source>
</evidence>
<accession>A0A420S182</accession>
<dbReference type="VEuPathDB" id="FungiDB:HZS61_002690"/>
<evidence type="ECO:0000256" key="1">
    <source>
        <dbReference type="SAM" id="SignalP"/>
    </source>
</evidence>
<gene>
    <name evidence="2" type="ORF">BFJ68_g1250</name>
</gene>